<evidence type="ECO:0000313" key="1">
    <source>
        <dbReference type="EMBL" id="TMS23181.1"/>
    </source>
</evidence>
<comment type="caution">
    <text evidence="1">The sequence shown here is derived from an EMBL/GenBank/DDBJ whole genome shotgun (WGS) entry which is preliminary data.</text>
</comment>
<organism evidence="1 2">
    <name type="scientific">Larimichthys crocea</name>
    <name type="common">Large yellow croaker</name>
    <name type="synonym">Pseudosciaena crocea</name>
    <dbReference type="NCBI Taxonomy" id="215358"/>
    <lineage>
        <taxon>Eukaryota</taxon>
        <taxon>Metazoa</taxon>
        <taxon>Chordata</taxon>
        <taxon>Craniata</taxon>
        <taxon>Vertebrata</taxon>
        <taxon>Euteleostomi</taxon>
        <taxon>Actinopterygii</taxon>
        <taxon>Neopterygii</taxon>
        <taxon>Teleostei</taxon>
        <taxon>Neoteleostei</taxon>
        <taxon>Acanthomorphata</taxon>
        <taxon>Eupercaria</taxon>
        <taxon>Sciaenidae</taxon>
        <taxon>Larimichthys</taxon>
    </lineage>
</organism>
<name>A0ACD3RU78_LARCR</name>
<dbReference type="Proteomes" id="UP000793456">
    <property type="component" value="Chromosome I"/>
</dbReference>
<protein>
    <submittedName>
        <fullName evidence="1">Uncharacterized protein</fullName>
    </submittedName>
</protein>
<gene>
    <name evidence="1" type="ORF">E3U43_008487</name>
</gene>
<accession>A0ACD3RU78</accession>
<keyword evidence="2" id="KW-1185">Reference proteome</keyword>
<proteinExistence type="predicted"/>
<dbReference type="EMBL" id="CM011674">
    <property type="protein sequence ID" value="TMS23181.1"/>
    <property type="molecule type" value="Genomic_DNA"/>
</dbReference>
<evidence type="ECO:0000313" key="2">
    <source>
        <dbReference type="Proteomes" id="UP000793456"/>
    </source>
</evidence>
<reference evidence="1" key="1">
    <citation type="submission" date="2018-11" db="EMBL/GenBank/DDBJ databases">
        <title>The sequence and de novo assembly of Larimichthys crocea genome using PacBio and Hi-C technologies.</title>
        <authorList>
            <person name="Xu P."/>
            <person name="Chen B."/>
            <person name="Zhou Z."/>
            <person name="Ke Q."/>
            <person name="Wu Y."/>
            <person name="Bai H."/>
            <person name="Pu F."/>
        </authorList>
    </citation>
    <scope>NUCLEOTIDE SEQUENCE</scope>
    <source>
        <tissue evidence="1">Muscle</tissue>
    </source>
</reference>
<sequence length="449" mass="50839">MRPSLRGVPSVPLPVSPYSRFPLSPEKAAPRYRRPPDTAHPPFSELAWRRKLTNIYFLYIKRKGGPPFVECGNMGVFDRGVQMLLTTVGAFAAFSLMTIAVGTDYWLYSRGVCKIKSTNENETSKKNEEVMTHSGLWRTCCLEGSFKGMCKQIDHFPEDADYEADASEYFLLRIVPWEHTLLRSLTGDDQTGLARLFKSRYRKCWFKIPRCTEKQTSTVNTVCQSCTRRYGMEGEGEGRRDWWEDGRMSRCQSVWGERARKDDSGRLGEEIGGLSNIIGIIVYISANAGDPSKSDSKKNSYSYGWSFYFGALSFIMAEMVGVLAVHMFIDRHRELRVGARAADYLQGAAITRIPSYRYRYRRRSRSSSRSTDPSHSREASPVGLKAFGTLPSTELSMYTLPKGQTGTPTATYNSTERDHNFLQVHNCIQKDLKDSSGHSNTANRRTTPV</sequence>